<dbReference type="EMBL" id="CP031761">
    <property type="protein sequence ID" value="AXR03861.1"/>
    <property type="molecule type" value="Genomic_DNA"/>
</dbReference>
<reference evidence="1 2" key="1">
    <citation type="submission" date="2018-08" db="EMBL/GenBank/DDBJ databases">
        <title>Whole Genome Sequences of Two Pseudoalteromonas piscicida Strains, DE1-A and DE2-A, which Exhibit Strong Antibacterial Activity against Vibrio vulnificus.</title>
        <authorList>
            <person name="Richards G.P."/>
            <person name="Needleman D.S."/>
            <person name="Watson M.A."/>
            <person name="Polson S.W."/>
        </authorList>
    </citation>
    <scope>NUCLEOTIDE SEQUENCE [LARGE SCALE GENOMIC DNA]</scope>
    <source>
        <strain evidence="1 2">DE2-A</strain>
    </source>
</reference>
<organism evidence="1 2">
    <name type="scientific">Pseudoalteromonas piscicida</name>
    <dbReference type="NCBI Taxonomy" id="43662"/>
    <lineage>
        <taxon>Bacteria</taxon>
        <taxon>Pseudomonadati</taxon>
        <taxon>Pseudomonadota</taxon>
        <taxon>Gammaproteobacteria</taxon>
        <taxon>Alteromonadales</taxon>
        <taxon>Pseudoalteromonadaceae</taxon>
        <taxon>Pseudoalteromonas</taxon>
    </lineage>
</organism>
<protein>
    <submittedName>
        <fullName evidence="1">Uncharacterized protein</fullName>
    </submittedName>
</protein>
<dbReference type="RefSeq" id="WP_010607031.1">
    <property type="nucleotide sequence ID" value="NZ_CP021646.1"/>
</dbReference>
<sequence length="72" mass="8270">MRNKNYDMQELNNAAELLELVEGGTLHDNGLTPVPWDFPRVIPDPIDPVKPPFQMSYGIWIPPYDLAKYSLK</sequence>
<name>A0AAD0W5R7_PSEO7</name>
<evidence type="ECO:0000313" key="2">
    <source>
        <dbReference type="Proteomes" id="UP000258102"/>
    </source>
</evidence>
<dbReference type="KEGG" id="ppis:B1L02_18405"/>
<evidence type="ECO:0000313" key="1">
    <source>
        <dbReference type="EMBL" id="AXR03861.1"/>
    </source>
</evidence>
<dbReference type="AlphaFoldDB" id="A0AAD0W5R7"/>
<dbReference type="Proteomes" id="UP000258102">
    <property type="component" value="Chromosome 1"/>
</dbReference>
<proteinExistence type="predicted"/>
<gene>
    <name evidence="1" type="ORF">D0511_18485</name>
</gene>
<accession>A0AAD0W5R7</accession>